<gene>
    <name evidence="2" type="primary">doc</name>
    <name evidence="2" type="ORF">E3A20_21780</name>
</gene>
<organism evidence="2 3">
    <name type="scientific">Planctomyces bekefii</name>
    <dbReference type="NCBI Taxonomy" id="1653850"/>
    <lineage>
        <taxon>Bacteria</taxon>
        <taxon>Pseudomonadati</taxon>
        <taxon>Planctomycetota</taxon>
        <taxon>Planctomycetia</taxon>
        <taxon>Planctomycetales</taxon>
        <taxon>Planctomycetaceae</taxon>
        <taxon>Planctomyces</taxon>
    </lineage>
</organism>
<dbReference type="EMBL" id="SRHE01000546">
    <property type="protein sequence ID" value="TWW08696.1"/>
    <property type="molecule type" value="Genomic_DNA"/>
</dbReference>
<evidence type="ECO:0000313" key="3">
    <source>
        <dbReference type="Proteomes" id="UP000321083"/>
    </source>
</evidence>
<dbReference type="InterPro" id="IPR003812">
    <property type="entry name" value="Fido"/>
</dbReference>
<protein>
    <submittedName>
        <fullName evidence="2">Death-on-curing protein</fullName>
    </submittedName>
</protein>
<dbReference type="PIRSF" id="PIRSF018297">
    <property type="entry name" value="Doc"/>
    <property type="match status" value="1"/>
</dbReference>
<evidence type="ECO:0000313" key="2">
    <source>
        <dbReference type="EMBL" id="TWW08696.1"/>
    </source>
</evidence>
<dbReference type="AlphaFoldDB" id="A0A5C6M1R6"/>
<dbReference type="PROSITE" id="PS51459">
    <property type="entry name" value="FIDO"/>
    <property type="match status" value="1"/>
</dbReference>
<reference evidence="2 3" key="1">
    <citation type="submission" date="2019-08" db="EMBL/GenBank/DDBJ databases">
        <title>100 year-old enigma solved: identification of Planctomyces bekefii, the type genus and species of the phylum Planctomycetes.</title>
        <authorList>
            <person name="Svetlana D.N."/>
            <person name="Overmann J."/>
        </authorList>
    </citation>
    <scope>NUCLEOTIDE SEQUENCE [LARGE SCALE GENOMIC DNA]</scope>
    <source>
        <strain evidence="2">Phe10_nw2017</strain>
    </source>
</reference>
<dbReference type="PANTHER" id="PTHR39426:SF1">
    <property type="entry name" value="HOMOLOGY TO DEATH-ON-CURING PROTEIN OF PHAGE P1"/>
    <property type="match status" value="1"/>
</dbReference>
<dbReference type="InterPro" id="IPR006440">
    <property type="entry name" value="Doc"/>
</dbReference>
<comment type="caution">
    <text evidence="2">The sequence shown here is derived from an EMBL/GenBank/DDBJ whole genome shotgun (WGS) entry which is preliminary data.</text>
</comment>
<feature type="domain" description="Fido" evidence="1">
    <location>
        <begin position="4"/>
        <end position="122"/>
    </location>
</feature>
<dbReference type="Proteomes" id="UP000321083">
    <property type="component" value="Unassembled WGS sequence"/>
</dbReference>
<dbReference type="Gene3D" id="1.20.120.1870">
    <property type="entry name" value="Fic/DOC protein, Fido domain"/>
    <property type="match status" value="1"/>
</dbReference>
<reference evidence="2 3" key="2">
    <citation type="submission" date="2019-08" db="EMBL/GenBank/DDBJ databases">
        <authorList>
            <person name="Henke P."/>
        </authorList>
    </citation>
    <scope>NUCLEOTIDE SEQUENCE [LARGE SCALE GENOMIC DNA]</scope>
    <source>
        <strain evidence="2">Phe10_nw2017</strain>
    </source>
</reference>
<dbReference type="PANTHER" id="PTHR39426">
    <property type="entry name" value="HOMOLOGY TO DEATH-ON-CURING PROTEIN OF PHAGE P1"/>
    <property type="match status" value="1"/>
</dbReference>
<evidence type="ECO:0000259" key="1">
    <source>
        <dbReference type="PROSITE" id="PS51459"/>
    </source>
</evidence>
<dbReference type="SUPFAM" id="SSF140931">
    <property type="entry name" value="Fic-like"/>
    <property type="match status" value="1"/>
</dbReference>
<dbReference type="InterPro" id="IPR053737">
    <property type="entry name" value="Type_II_TA_Toxin"/>
</dbReference>
<sequence length="132" mass="14335">MLFLTVSDVLESHQCQIEIYGGSPGIRDRGLLESAIAQPQTTFGGQYLHADVFEMAAAYLYHLVMNHPFVDGNKRVGLEAALVFLEITDAGVDASDDELVNLVLHATSGAANKREIADFFRSHQVAADGQQS</sequence>
<keyword evidence="3" id="KW-1185">Reference proteome</keyword>
<dbReference type="Pfam" id="PF02661">
    <property type="entry name" value="Fic"/>
    <property type="match status" value="1"/>
</dbReference>
<name>A0A5C6M1R6_9PLAN</name>
<dbReference type="NCBIfam" id="TIGR01550">
    <property type="entry name" value="DOC_P1"/>
    <property type="match status" value="1"/>
</dbReference>
<dbReference type="InterPro" id="IPR036597">
    <property type="entry name" value="Fido-like_dom_sf"/>
</dbReference>
<accession>A0A5C6M1R6</accession>
<proteinExistence type="predicted"/>
<dbReference type="GO" id="GO:0016301">
    <property type="term" value="F:kinase activity"/>
    <property type="evidence" value="ECO:0007669"/>
    <property type="project" value="InterPro"/>
</dbReference>